<feature type="domain" description="YTH" evidence="2">
    <location>
        <begin position="158"/>
        <end position="296"/>
    </location>
</feature>
<feature type="compositionally biased region" description="Polar residues" evidence="1">
    <location>
        <begin position="50"/>
        <end position="70"/>
    </location>
</feature>
<dbReference type="PROSITE" id="PS50882">
    <property type="entry name" value="YTH"/>
    <property type="match status" value="1"/>
</dbReference>
<dbReference type="InterPro" id="IPR007275">
    <property type="entry name" value="YTH_domain"/>
</dbReference>
<reference evidence="3 4" key="1">
    <citation type="submission" date="2017-03" db="EMBL/GenBank/DDBJ databases">
        <title>Genomes of endolithic fungi from Antarctica.</title>
        <authorList>
            <person name="Coleine C."/>
            <person name="Masonjones S."/>
            <person name="Stajich J.E."/>
        </authorList>
    </citation>
    <scope>NUCLEOTIDE SEQUENCE [LARGE SCALE GENOMIC DNA]</scope>
    <source>
        <strain evidence="3 4">CCFEE 6315</strain>
    </source>
</reference>
<feature type="compositionally biased region" description="Polar residues" evidence="1">
    <location>
        <begin position="857"/>
        <end position="869"/>
    </location>
</feature>
<feature type="region of interest" description="Disordered" evidence="1">
    <location>
        <begin position="828"/>
        <end position="905"/>
    </location>
</feature>
<dbReference type="Pfam" id="PF04146">
    <property type="entry name" value="YTH"/>
    <property type="match status" value="1"/>
</dbReference>
<dbReference type="Gene3D" id="3.10.590.10">
    <property type="entry name" value="ph1033 like domains"/>
    <property type="match status" value="1"/>
</dbReference>
<feature type="compositionally biased region" description="Polar residues" evidence="1">
    <location>
        <begin position="519"/>
        <end position="534"/>
    </location>
</feature>
<evidence type="ECO:0000313" key="4">
    <source>
        <dbReference type="Proteomes" id="UP000308549"/>
    </source>
</evidence>
<proteinExistence type="predicted"/>
<dbReference type="EMBL" id="NAJL01000001">
    <property type="protein sequence ID" value="TKA34086.1"/>
    <property type="molecule type" value="Genomic_DNA"/>
</dbReference>
<protein>
    <recommendedName>
        <fullName evidence="2">YTH domain-containing protein</fullName>
    </recommendedName>
</protein>
<feature type="compositionally biased region" description="Low complexity" evidence="1">
    <location>
        <begin position="490"/>
        <end position="510"/>
    </location>
</feature>
<feature type="region of interest" description="Disordered" evidence="1">
    <location>
        <begin position="451"/>
        <end position="534"/>
    </location>
</feature>
<dbReference type="AlphaFoldDB" id="A0A4U0UH90"/>
<gene>
    <name evidence="3" type="ORF">B0A50_00066</name>
</gene>
<feature type="region of interest" description="Disordered" evidence="1">
    <location>
        <begin position="1"/>
        <end position="94"/>
    </location>
</feature>
<keyword evidence="4" id="KW-1185">Reference proteome</keyword>
<feature type="region of interest" description="Disordered" evidence="1">
    <location>
        <begin position="927"/>
        <end position="958"/>
    </location>
</feature>
<feature type="compositionally biased region" description="Basic and acidic residues" evidence="1">
    <location>
        <begin position="936"/>
        <end position="946"/>
    </location>
</feature>
<name>A0A4U0UH90_9PEZI</name>
<feature type="compositionally biased region" description="Low complexity" evidence="1">
    <location>
        <begin position="81"/>
        <end position="94"/>
    </location>
</feature>
<accession>A0A4U0UH90</accession>
<organism evidence="3 4">
    <name type="scientific">Salinomyces thailandicus</name>
    <dbReference type="NCBI Taxonomy" id="706561"/>
    <lineage>
        <taxon>Eukaryota</taxon>
        <taxon>Fungi</taxon>
        <taxon>Dikarya</taxon>
        <taxon>Ascomycota</taxon>
        <taxon>Pezizomycotina</taxon>
        <taxon>Dothideomycetes</taxon>
        <taxon>Dothideomycetidae</taxon>
        <taxon>Mycosphaerellales</taxon>
        <taxon>Teratosphaeriaceae</taxon>
        <taxon>Salinomyces</taxon>
    </lineage>
</organism>
<sequence length="958" mass="102400">MPAAPFLEREATAFNPQASQGRPTPSPLTRDFDASRGPTNPPHTAPFNLGSLNNADSHAGNSQSYGSTPQHPLATVHNVDDSSSASSMTDGSAISPHFLETEPELATRRPEVWFQAPNLQGFKRLTMDPSVVMTEVFEGAFHTVTGLNSDYYTMPYGTRVINIKTDTNGNFELAVRSGVWSTMEAVSKRIMKVWDARGGPNEKVLFLFALTGKKQYCALAEMSGPWDPKAQVDGFADGSNGAACVGTIPLTWLYVKNVPYGKFSGLVQKRTGIVVTNMWNGMHFGSEVGRKVIKTFVEAPHFSNVLAWPKTAQEYAQERRDARPNYSDAQMHNDRKMQKQPAQHARAVRDNQGAQKGGGRQAGRREVTPAMACNNWRDRAGQQQDVGPIEGGGRNHHPTPMAPRSAYTTPPTFDGPADTANASQPGQIVQCYVDAHGNFVPVNQSPQLAGGAFPMSFDNGPSPGPFKHPMQHGGSTDVAHGTSAVGSMGGAHSANTASSASYTSYGSNPSDGHHAASGAATQLQASRSAGNGPSQALGYAASKAVFPAHAQQPNTAGQGYGLSPYHAATMGFPTQAAPPPATTHHVLRQAASFANFKPGQQQYGAAQYGAEQPHSAMQGYNYGNIGYPQQLQDSAGSHVPPVSAMPAYHYTDASPVPNTVINNQHNYYAAPQGVAASAEIAAGGARNDNDASDPDWFDGPNSMAGFNPHFKGSQPGPQTAPLPQLTKAALETQMVKYDETPTHAPVPQIAEPGPYQWLEKTSAPAKYDSTMVDSLPLDVQPRYCRMQSQRAALAERLAAAVPGDEASFWDLEGRKRQLERGLRALERGEDVESVSSGTLSDLSSLSSWKSPSRKSSNARATLSVEQFNISPERDADNRAIRSVSQRGSDGAPKMTSVGRQAQAAPFLESREGLMIAEMRGLDSPESSVACVHHVSPRSEAEGREDSAVSQEVSIRAPQ</sequence>
<feature type="compositionally biased region" description="Polar residues" evidence="1">
    <location>
        <begin position="14"/>
        <end position="23"/>
    </location>
</feature>
<dbReference type="GO" id="GO:0003723">
    <property type="term" value="F:RNA binding"/>
    <property type="evidence" value="ECO:0007669"/>
    <property type="project" value="InterPro"/>
</dbReference>
<dbReference type="Proteomes" id="UP000308549">
    <property type="component" value="Unassembled WGS sequence"/>
</dbReference>
<evidence type="ECO:0000256" key="1">
    <source>
        <dbReference type="SAM" id="MobiDB-lite"/>
    </source>
</evidence>
<evidence type="ECO:0000313" key="3">
    <source>
        <dbReference type="EMBL" id="TKA34086.1"/>
    </source>
</evidence>
<feature type="compositionally biased region" description="Low complexity" evidence="1">
    <location>
        <begin position="833"/>
        <end position="855"/>
    </location>
</feature>
<comment type="caution">
    <text evidence="3">The sequence shown here is derived from an EMBL/GenBank/DDBJ whole genome shotgun (WGS) entry which is preliminary data.</text>
</comment>
<feature type="region of interest" description="Disordered" evidence="1">
    <location>
        <begin position="316"/>
        <end position="422"/>
    </location>
</feature>
<evidence type="ECO:0000259" key="2">
    <source>
        <dbReference type="PROSITE" id="PS50882"/>
    </source>
</evidence>
<dbReference type="OrthoDB" id="306690at2759"/>